<accession>A0ABM0U4E6</accession>
<dbReference type="Pfam" id="PF00288">
    <property type="entry name" value="GHMP_kinases_N"/>
    <property type="match status" value="1"/>
</dbReference>
<protein>
    <submittedName>
        <fullName evidence="6">Glucuronokinase 1-like</fullName>
    </submittedName>
</protein>
<dbReference type="InterPro" id="IPR020568">
    <property type="entry name" value="Ribosomal_Su5_D2-typ_SF"/>
</dbReference>
<evidence type="ECO:0000313" key="5">
    <source>
        <dbReference type="Proteomes" id="UP000694864"/>
    </source>
</evidence>
<evidence type="ECO:0000313" key="6">
    <source>
        <dbReference type="RefSeq" id="XP_010435647.1"/>
    </source>
</evidence>
<dbReference type="GeneID" id="104719417"/>
<name>A0ABM0U4E6_CAMSA</name>
<dbReference type="PANTHER" id="PTHR38710:SF1">
    <property type="entry name" value="WITH PUTATIVE URIDYL PYROPHOSPHORYLASE-RELATED"/>
    <property type="match status" value="1"/>
</dbReference>
<feature type="domain" description="GHMP kinase N-terminal" evidence="4">
    <location>
        <begin position="114"/>
        <end position="195"/>
    </location>
</feature>
<dbReference type="PANTHER" id="PTHR38710">
    <property type="entry name" value="WITH PUTATIVE URIDYL PYROPHOSPHORYLASE-RELATED"/>
    <property type="match status" value="1"/>
</dbReference>
<evidence type="ECO:0000259" key="4">
    <source>
        <dbReference type="Pfam" id="PF00288"/>
    </source>
</evidence>
<dbReference type="InterPro" id="IPR036554">
    <property type="entry name" value="GHMP_kinase_C_sf"/>
</dbReference>
<organism evidence="5 6">
    <name type="scientific">Camelina sativa</name>
    <name type="common">False flax</name>
    <name type="synonym">Myagrum sativum</name>
    <dbReference type="NCBI Taxonomy" id="90675"/>
    <lineage>
        <taxon>Eukaryota</taxon>
        <taxon>Viridiplantae</taxon>
        <taxon>Streptophyta</taxon>
        <taxon>Embryophyta</taxon>
        <taxon>Tracheophyta</taxon>
        <taxon>Spermatophyta</taxon>
        <taxon>Magnoliopsida</taxon>
        <taxon>eudicotyledons</taxon>
        <taxon>Gunneridae</taxon>
        <taxon>Pentapetalae</taxon>
        <taxon>rosids</taxon>
        <taxon>malvids</taxon>
        <taxon>Brassicales</taxon>
        <taxon>Brassicaceae</taxon>
        <taxon>Camelineae</taxon>
        <taxon>Camelina</taxon>
    </lineage>
</organism>
<evidence type="ECO:0000256" key="3">
    <source>
        <dbReference type="SAM" id="MobiDB-lite"/>
    </source>
</evidence>
<feature type="region of interest" description="Disordered" evidence="3">
    <location>
        <begin position="1"/>
        <end position="21"/>
    </location>
</feature>
<evidence type="ECO:0000256" key="2">
    <source>
        <dbReference type="ARBA" id="ARBA00022840"/>
    </source>
</evidence>
<proteinExistence type="predicted"/>
<dbReference type="SUPFAM" id="SSF55060">
    <property type="entry name" value="GHMP Kinase, C-terminal domain"/>
    <property type="match status" value="1"/>
</dbReference>
<reference evidence="5" key="1">
    <citation type="journal article" date="2014" name="Nat. Commun.">
        <title>The emerging biofuel crop Camelina sativa retains a highly undifferentiated hexaploid genome structure.</title>
        <authorList>
            <person name="Kagale S."/>
            <person name="Koh C."/>
            <person name="Nixon J."/>
            <person name="Bollina V."/>
            <person name="Clarke W.E."/>
            <person name="Tuteja R."/>
            <person name="Spillane C."/>
            <person name="Robinson S.J."/>
            <person name="Links M.G."/>
            <person name="Clarke C."/>
            <person name="Higgins E.E."/>
            <person name="Huebert T."/>
            <person name="Sharpe A.G."/>
            <person name="Parkin I.A."/>
        </authorList>
    </citation>
    <scope>NUCLEOTIDE SEQUENCE [LARGE SCALE GENOMIC DNA]</scope>
    <source>
        <strain evidence="5">cv. DH55</strain>
    </source>
</reference>
<reference evidence="6" key="2">
    <citation type="submission" date="2025-08" db="UniProtKB">
        <authorList>
            <consortium name="RefSeq"/>
        </authorList>
    </citation>
    <scope>IDENTIFICATION</scope>
    <source>
        <tissue evidence="6">Leaf</tissue>
    </source>
</reference>
<dbReference type="InterPro" id="IPR006204">
    <property type="entry name" value="GHMP_kinase_N_dom"/>
</dbReference>
<sequence>MDGRTEEEEKMDPKSTVADQPRAAIEHRSFARIGFLGNPSDVYFGRTISFTIGNFWASVKLEPSQHLLIKPHPFHDLVRFTSLDHLVDRLQNEGYYGGVRLLMAICKIFRNYCKDNAIQLHQGNFSLSYDTNIPRQTGLSGSSAIVSAALNCLLDFYNVRHLIKVQVRPNLVLNAEKELGIVAGLQDRVAQVYGGLVHMDFSKEHMDKLGHGIYSPMDISLLPPLHLIYAENPSDSGKVHSKVRQRWLDGDEFIISSMKEVGNVAEEGRTALLNKDHSKLVELMNRNFDIRRRMFGDECLGAMNIEMVEVARRVGAASKFTGSGGAVVVFCPEGPSQVKHLEEECRKSGFKIQPVKIAPSCLNDSDIQR</sequence>
<dbReference type="InterPro" id="IPR053034">
    <property type="entry name" value="Glucuronokinase-like"/>
</dbReference>
<dbReference type="RefSeq" id="XP_010435647.1">
    <property type="nucleotide sequence ID" value="XM_010437345.2"/>
</dbReference>
<keyword evidence="1" id="KW-0547">Nucleotide-binding</keyword>
<gene>
    <name evidence="6" type="primary">LOC104719417</name>
</gene>
<dbReference type="Gene3D" id="3.30.230.120">
    <property type="match status" value="1"/>
</dbReference>
<dbReference type="Proteomes" id="UP000694864">
    <property type="component" value="Chromosome 10"/>
</dbReference>
<dbReference type="SUPFAM" id="SSF54211">
    <property type="entry name" value="Ribosomal protein S5 domain 2-like"/>
    <property type="match status" value="1"/>
</dbReference>
<evidence type="ECO:0000256" key="1">
    <source>
        <dbReference type="ARBA" id="ARBA00022741"/>
    </source>
</evidence>
<keyword evidence="5" id="KW-1185">Reference proteome</keyword>
<dbReference type="PRINTS" id="PR00959">
    <property type="entry name" value="MEVGALKINASE"/>
</dbReference>
<keyword evidence="2" id="KW-0067">ATP-binding</keyword>
<feature type="compositionally biased region" description="Acidic residues" evidence="3">
    <location>
        <begin position="1"/>
        <end position="10"/>
    </location>
</feature>